<keyword evidence="6 14" id="KW-0552">Olfaction</keyword>
<keyword evidence="17" id="KW-1185">Reference proteome</keyword>
<dbReference type="GO" id="GO:0004984">
    <property type="term" value="F:olfactory receptor activity"/>
    <property type="evidence" value="ECO:0000318"/>
    <property type="project" value="GO_Central"/>
</dbReference>
<keyword evidence="12 13" id="KW-0807">Transducer</keyword>
<dbReference type="Bgee" id="ENSACAG00000014077">
    <property type="expression patterns" value="Expressed in brain"/>
</dbReference>
<dbReference type="GO" id="GO:0004930">
    <property type="term" value="F:G protein-coupled receptor activity"/>
    <property type="evidence" value="ECO:0007669"/>
    <property type="project" value="UniProtKB-KW"/>
</dbReference>
<dbReference type="Pfam" id="PF13853">
    <property type="entry name" value="7tm_4"/>
    <property type="match status" value="1"/>
</dbReference>
<accession>H9GKL9</accession>
<comment type="function">
    <text evidence="1">Odorant receptor.</text>
</comment>
<evidence type="ECO:0000313" key="17">
    <source>
        <dbReference type="Proteomes" id="UP000001646"/>
    </source>
</evidence>
<evidence type="ECO:0000256" key="6">
    <source>
        <dbReference type="ARBA" id="ARBA00022725"/>
    </source>
</evidence>
<dbReference type="RefSeq" id="XP_003224531.1">
    <property type="nucleotide sequence ID" value="XM_003224483.4"/>
</dbReference>
<dbReference type="GeneTree" id="ENSGT00940000162852"/>
<feature type="transmembrane region" description="Helical" evidence="14">
    <location>
        <begin position="209"/>
        <end position="227"/>
    </location>
</feature>
<keyword evidence="4 14" id="KW-0716">Sensory transduction</keyword>
<dbReference type="eggNOG" id="ENOG502QVH7">
    <property type="taxonomic scope" value="Eukaryota"/>
</dbReference>
<dbReference type="GeneID" id="100558816"/>
<dbReference type="AlphaFoldDB" id="H9GKL9"/>
<evidence type="ECO:0000256" key="13">
    <source>
        <dbReference type="RuleBase" id="RU000688"/>
    </source>
</evidence>
<feature type="transmembrane region" description="Helical" evidence="14">
    <location>
        <begin position="100"/>
        <end position="122"/>
    </location>
</feature>
<dbReference type="SUPFAM" id="SSF81321">
    <property type="entry name" value="Family A G protein-coupled receptor-like"/>
    <property type="match status" value="1"/>
</dbReference>
<evidence type="ECO:0000256" key="12">
    <source>
        <dbReference type="ARBA" id="ARBA00023224"/>
    </source>
</evidence>
<sequence>MGQFLNDSTTSGFLLLAISIHPELQYLLTVFFLSAYMMTLLGNLLIVLLIHLDPNLLHAPMYFFLKHLLLADVGYTSAIVPKMLQTLLSKSMAISYGGCFAQMYFFIAFANTDSFLLASMAYDRYVAICYPLHYATVMSHKRCLLMAVISWAVSLILSLMYTVLASQLSFCVTKQVPHFFCDIQPLMRISCSDTKPLQTLLMTQGLVDVSTPFLLIVVSYACIFYVVMKVPSTARKLKALSTCGSHLTVVFLFYSTLIWVYFQPPSKKAGRKDTVAAILYTVVTPLLNPFIYALRNDEIKGALRRVLRRRKH</sequence>
<reference evidence="16" key="2">
    <citation type="submission" date="2025-08" db="UniProtKB">
        <authorList>
            <consortium name="Ensembl"/>
        </authorList>
    </citation>
    <scope>IDENTIFICATION</scope>
</reference>
<feature type="transmembrane region" description="Helical" evidence="14">
    <location>
        <begin position="274"/>
        <end position="294"/>
    </location>
</feature>
<keyword evidence="5 13" id="KW-0812">Transmembrane</keyword>
<reference evidence="16" key="3">
    <citation type="submission" date="2025-09" db="UniProtKB">
        <authorList>
            <consortium name="Ensembl"/>
        </authorList>
    </citation>
    <scope>IDENTIFICATION</scope>
</reference>
<keyword evidence="3 14" id="KW-1003">Cell membrane</keyword>
<evidence type="ECO:0000256" key="2">
    <source>
        <dbReference type="ARBA" id="ARBA00004651"/>
    </source>
</evidence>
<dbReference type="KEGG" id="acs:100558816"/>
<dbReference type="FunFam" id="1.20.1070.10:FF:000082">
    <property type="entry name" value="Olfactory receptor 1A1"/>
    <property type="match status" value="1"/>
</dbReference>
<dbReference type="PRINTS" id="PR00245">
    <property type="entry name" value="OLFACTORYR"/>
</dbReference>
<protein>
    <recommendedName>
        <fullName evidence="14">Olfactory receptor</fullName>
    </recommendedName>
</protein>
<dbReference type="GO" id="GO:0007165">
    <property type="term" value="P:signal transduction"/>
    <property type="evidence" value="ECO:0000318"/>
    <property type="project" value="GO_Central"/>
</dbReference>
<dbReference type="InterPro" id="IPR000725">
    <property type="entry name" value="Olfact_rcpt"/>
</dbReference>
<feature type="transmembrane region" description="Helical" evidence="14">
    <location>
        <begin position="143"/>
        <end position="164"/>
    </location>
</feature>
<feature type="transmembrane region" description="Helical" evidence="14">
    <location>
        <begin position="26"/>
        <end position="50"/>
    </location>
</feature>
<evidence type="ECO:0000256" key="3">
    <source>
        <dbReference type="ARBA" id="ARBA00022475"/>
    </source>
</evidence>
<evidence type="ECO:0000256" key="7">
    <source>
        <dbReference type="ARBA" id="ARBA00022989"/>
    </source>
</evidence>
<keyword evidence="7 14" id="KW-1133">Transmembrane helix</keyword>
<feature type="transmembrane region" description="Helical" evidence="14">
    <location>
        <begin position="239"/>
        <end position="262"/>
    </location>
</feature>
<dbReference type="InParanoid" id="H9GKL9"/>
<comment type="similarity">
    <text evidence="13">Belongs to the G-protein coupled receptor 1 family.</text>
</comment>
<dbReference type="PANTHER" id="PTHR48001">
    <property type="entry name" value="OLFACTORY RECEPTOR"/>
    <property type="match status" value="1"/>
</dbReference>
<gene>
    <name evidence="16" type="primary">LOC100558816</name>
</gene>
<evidence type="ECO:0000256" key="5">
    <source>
        <dbReference type="ARBA" id="ARBA00022692"/>
    </source>
</evidence>
<evidence type="ECO:0000256" key="10">
    <source>
        <dbReference type="ARBA" id="ARBA00023157"/>
    </source>
</evidence>
<comment type="subcellular location">
    <subcellularLocation>
        <location evidence="2 14">Cell membrane</location>
        <topology evidence="2 14">Multi-pass membrane protein</topology>
    </subcellularLocation>
</comment>
<proteinExistence type="inferred from homology"/>
<dbReference type="InterPro" id="IPR017452">
    <property type="entry name" value="GPCR_Rhodpsn_7TM"/>
</dbReference>
<keyword evidence="9 14" id="KW-0472">Membrane</keyword>
<organism evidence="16 17">
    <name type="scientific">Anolis carolinensis</name>
    <name type="common">Green anole</name>
    <name type="synonym">American chameleon</name>
    <dbReference type="NCBI Taxonomy" id="28377"/>
    <lineage>
        <taxon>Eukaryota</taxon>
        <taxon>Metazoa</taxon>
        <taxon>Chordata</taxon>
        <taxon>Craniata</taxon>
        <taxon>Vertebrata</taxon>
        <taxon>Euteleostomi</taxon>
        <taxon>Lepidosauria</taxon>
        <taxon>Squamata</taxon>
        <taxon>Bifurcata</taxon>
        <taxon>Unidentata</taxon>
        <taxon>Episquamata</taxon>
        <taxon>Toxicofera</taxon>
        <taxon>Iguania</taxon>
        <taxon>Dactyloidae</taxon>
        <taxon>Anolis</taxon>
    </lineage>
</organism>
<evidence type="ECO:0000256" key="9">
    <source>
        <dbReference type="ARBA" id="ARBA00023136"/>
    </source>
</evidence>
<reference evidence="16" key="1">
    <citation type="submission" date="2009-12" db="EMBL/GenBank/DDBJ databases">
        <title>The Genome Sequence of Anolis carolinensis (Green Anole Lizard).</title>
        <authorList>
            <consortium name="The Genome Sequencing Platform"/>
            <person name="Di Palma F."/>
            <person name="Alfoldi J."/>
            <person name="Heiman D."/>
            <person name="Young S."/>
            <person name="Grabherr M."/>
            <person name="Johnson J."/>
            <person name="Lander E.S."/>
            <person name="Lindblad-Toh K."/>
        </authorList>
    </citation>
    <scope>NUCLEOTIDE SEQUENCE [LARGE SCALE GENOMIC DNA]</scope>
    <source>
        <strain evidence="16">JBL SC #1</strain>
    </source>
</reference>
<dbReference type="CDD" id="cd15235">
    <property type="entry name" value="7tmA_OR1A-like"/>
    <property type="match status" value="1"/>
</dbReference>
<dbReference type="PROSITE" id="PS50262">
    <property type="entry name" value="G_PROTEIN_RECEP_F1_2"/>
    <property type="match status" value="1"/>
</dbReference>
<evidence type="ECO:0000259" key="15">
    <source>
        <dbReference type="PROSITE" id="PS50262"/>
    </source>
</evidence>
<dbReference type="HOGENOM" id="CLU_012526_0_1_1"/>
<dbReference type="Proteomes" id="UP000001646">
    <property type="component" value="Unplaced"/>
</dbReference>
<evidence type="ECO:0000256" key="14">
    <source>
        <dbReference type="RuleBase" id="RU363047"/>
    </source>
</evidence>
<evidence type="ECO:0000256" key="11">
    <source>
        <dbReference type="ARBA" id="ARBA00023170"/>
    </source>
</evidence>
<keyword evidence="10" id="KW-1015">Disulfide bond</keyword>
<dbReference type="OrthoDB" id="8772365at2759"/>
<evidence type="ECO:0000313" key="16">
    <source>
        <dbReference type="Ensembl" id="ENSACAP00000013803.3"/>
    </source>
</evidence>
<dbReference type="PRINTS" id="PR00237">
    <property type="entry name" value="GPCRRHODOPSN"/>
</dbReference>
<feature type="domain" description="G-protein coupled receptors family 1 profile" evidence="15">
    <location>
        <begin position="42"/>
        <end position="292"/>
    </location>
</feature>
<evidence type="ECO:0000256" key="4">
    <source>
        <dbReference type="ARBA" id="ARBA00022606"/>
    </source>
</evidence>
<dbReference type="InterPro" id="IPR000276">
    <property type="entry name" value="GPCR_Rhodpsn"/>
</dbReference>
<evidence type="ECO:0000256" key="1">
    <source>
        <dbReference type="ARBA" id="ARBA00002936"/>
    </source>
</evidence>
<feature type="transmembrane region" description="Helical" evidence="14">
    <location>
        <begin position="62"/>
        <end position="80"/>
    </location>
</feature>
<evidence type="ECO:0000256" key="8">
    <source>
        <dbReference type="ARBA" id="ARBA00023040"/>
    </source>
</evidence>
<dbReference type="Ensembl" id="ENSACAT00000014085.3">
    <property type="protein sequence ID" value="ENSACAP00000013803.3"/>
    <property type="gene ID" value="ENSACAG00000014077.3"/>
</dbReference>
<dbReference type="PROSITE" id="PS00237">
    <property type="entry name" value="G_PROTEIN_RECEP_F1_1"/>
    <property type="match status" value="1"/>
</dbReference>
<dbReference type="Gene3D" id="1.20.1070.10">
    <property type="entry name" value="Rhodopsin 7-helix transmembrane proteins"/>
    <property type="match status" value="1"/>
</dbReference>
<keyword evidence="8 13" id="KW-0297">G-protein coupled receptor</keyword>
<keyword evidence="11 13" id="KW-0675">Receptor</keyword>
<name>H9GKL9_ANOCA</name>
<dbReference type="GO" id="GO:0005886">
    <property type="term" value="C:plasma membrane"/>
    <property type="evidence" value="ECO:0000318"/>
    <property type="project" value="GO_Central"/>
</dbReference>